<evidence type="ECO:0000256" key="5">
    <source>
        <dbReference type="ARBA" id="ARBA00022898"/>
    </source>
</evidence>
<accession>A0A381YYJ1</accession>
<sequence>MNTSEFKTLEPEQRLLMGPGPVNVYPAVLRAMSLPMLGQFDPQFTEYMNEVMSLYRQVYRTRNKWTFLVNGTARAGIEACLSSMISPGDRVLVPIFGRFGHLLTEISRRCKAEVINIETEWGTVFEAGQIADAVSKHQPRFVALVHGDTSTTMAQPLDEIGPLCREAGTVVYVDTTATLGGMPFEVDKWCLDAVSSGLQKCLSGPPGCSPVTINDRVAEIVNSRKHVEAGIRPDGVIDADGPIVQSNYFDLAMLMDYWSPMRLNHHTEATSMLYAAHTCAQVVLNEGLEAGFARHRIASQAIRKGLTAMGLELFGDESHRMDNVTGVFIPKILGDGEQVRSQLLEDFGIEIGTSFGPLKGEIWRIGTMGYVCRKANILRCLSALEAVLRRNGFEVPPGEGVDAAYKVFEQ</sequence>
<dbReference type="InterPro" id="IPR000192">
    <property type="entry name" value="Aminotrans_V_dom"/>
</dbReference>
<dbReference type="FunFam" id="3.40.640.10:FF:000027">
    <property type="entry name" value="Serine--pyruvate aminotransferase, mitochondrial"/>
    <property type="match status" value="1"/>
</dbReference>
<evidence type="ECO:0000256" key="3">
    <source>
        <dbReference type="ARBA" id="ARBA00022576"/>
    </source>
</evidence>
<keyword evidence="4" id="KW-0808">Transferase</keyword>
<dbReference type="Gene3D" id="3.90.1150.10">
    <property type="entry name" value="Aspartate Aminotransferase, domain 1"/>
    <property type="match status" value="1"/>
</dbReference>
<evidence type="ECO:0000256" key="1">
    <source>
        <dbReference type="ARBA" id="ARBA00001933"/>
    </source>
</evidence>
<proteinExistence type="inferred from homology"/>
<dbReference type="GO" id="GO:0004760">
    <property type="term" value="F:L-serine-pyruvate transaminase activity"/>
    <property type="evidence" value="ECO:0007669"/>
    <property type="project" value="TreeGrafter"/>
</dbReference>
<dbReference type="GO" id="GO:0005777">
    <property type="term" value="C:peroxisome"/>
    <property type="evidence" value="ECO:0007669"/>
    <property type="project" value="TreeGrafter"/>
</dbReference>
<evidence type="ECO:0000256" key="2">
    <source>
        <dbReference type="ARBA" id="ARBA00009236"/>
    </source>
</evidence>
<dbReference type="Gene3D" id="3.40.640.10">
    <property type="entry name" value="Type I PLP-dependent aspartate aminotransferase-like (Major domain)"/>
    <property type="match status" value="1"/>
</dbReference>
<reference evidence="7" key="1">
    <citation type="submission" date="2018-05" db="EMBL/GenBank/DDBJ databases">
        <authorList>
            <person name="Lanie J.A."/>
            <person name="Ng W.-L."/>
            <person name="Kazmierczak K.M."/>
            <person name="Andrzejewski T.M."/>
            <person name="Davidsen T.M."/>
            <person name="Wayne K.J."/>
            <person name="Tettelin H."/>
            <person name="Glass J.I."/>
            <person name="Rusch D."/>
            <person name="Podicherti R."/>
            <person name="Tsui H.-C.T."/>
            <person name="Winkler M.E."/>
        </authorList>
    </citation>
    <scope>NUCLEOTIDE SEQUENCE</scope>
</reference>
<dbReference type="SUPFAM" id="SSF53383">
    <property type="entry name" value="PLP-dependent transferases"/>
    <property type="match status" value="1"/>
</dbReference>
<dbReference type="GO" id="GO:0008453">
    <property type="term" value="F:alanine-glyoxylate transaminase activity"/>
    <property type="evidence" value="ECO:0007669"/>
    <property type="project" value="TreeGrafter"/>
</dbReference>
<dbReference type="Pfam" id="PF00266">
    <property type="entry name" value="Aminotran_5"/>
    <property type="match status" value="1"/>
</dbReference>
<keyword evidence="3" id="KW-0032">Aminotransferase</keyword>
<organism evidence="7">
    <name type="scientific">marine metagenome</name>
    <dbReference type="NCBI Taxonomy" id="408172"/>
    <lineage>
        <taxon>unclassified sequences</taxon>
        <taxon>metagenomes</taxon>
        <taxon>ecological metagenomes</taxon>
    </lineage>
</organism>
<feature type="domain" description="Aminotransferase class V" evidence="6">
    <location>
        <begin position="38"/>
        <end position="351"/>
    </location>
</feature>
<comment type="cofactor">
    <cofactor evidence="1">
        <name>pyridoxal 5'-phosphate</name>
        <dbReference type="ChEBI" id="CHEBI:597326"/>
    </cofactor>
</comment>
<name>A0A381YYJ1_9ZZZZ</name>
<dbReference type="InterPro" id="IPR015421">
    <property type="entry name" value="PyrdxlP-dep_Trfase_major"/>
</dbReference>
<dbReference type="AlphaFoldDB" id="A0A381YYJ1"/>
<dbReference type="PANTHER" id="PTHR21152:SF40">
    <property type="entry name" value="ALANINE--GLYOXYLATE AMINOTRANSFERASE"/>
    <property type="match status" value="1"/>
</dbReference>
<evidence type="ECO:0000256" key="4">
    <source>
        <dbReference type="ARBA" id="ARBA00022679"/>
    </source>
</evidence>
<evidence type="ECO:0000259" key="6">
    <source>
        <dbReference type="Pfam" id="PF00266"/>
    </source>
</evidence>
<dbReference type="PANTHER" id="PTHR21152">
    <property type="entry name" value="AMINOTRANSFERASE CLASS V"/>
    <property type="match status" value="1"/>
</dbReference>
<dbReference type="GO" id="GO:0019265">
    <property type="term" value="P:glycine biosynthetic process, by transamination of glyoxylate"/>
    <property type="evidence" value="ECO:0007669"/>
    <property type="project" value="TreeGrafter"/>
</dbReference>
<keyword evidence="5" id="KW-0663">Pyridoxal phosphate</keyword>
<dbReference type="EMBL" id="UINC01019389">
    <property type="protein sequence ID" value="SVA82075.1"/>
    <property type="molecule type" value="Genomic_DNA"/>
</dbReference>
<gene>
    <name evidence="7" type="ORF">METZ01_LOCUS134929</name>
</gene>
<dbReference type="PIRSF" id="PIRSF000524">
    <property type="entry name" value="SPT"/>
    <property type="match status" value="1"/>
</dbReference>
<evidence type="ECO:0000313" key="7">
    <source>
        <dbReference type="EMBL" id="SVA82075.1"/>
    </source>
</evidence>
<dbReference type="InterPro" id="IPR015424">
    <property type="entry name" value="PyrdxlP-dep_Trfase"/>
</dbReference>
<comment type="similarity">
    <text evidence="2">Belongs to the class-V pyridoxal-phosphate-dependent aminotransferase family.</text>
</comment>
<dbReference type="InterPro" id="IPR024169">
    <property type="entry name" value="SP_NH2Trfase/AEP_transaminase"/>
</dbReference>
<protein>
    <recommendedName>
        <fullName evidence="6">Aminotransferase class V domain-containing protein</fullName>
    </recommendedName>
</protein>
<dbReference type="InterPro" id="IPR015422">
    <property type="entry name" value="PyrdxlP-dep_Trfase_small"/>
</dbReference>